<dbReference type="OrthoDB" id="193703at2759"/>
<dbReference type="Proteomes" id="UP000053328">
    <property type="component" value="Unassembled WGS sequence"/>
</dbReference>
<dbReference type="AlphaFoldDB" id="A0A0D2BKW8"/>
<dbReference type="GO" id="GO:0006511">
    <property type="term" value="P:ubiquitin-dependent protein catabolic process"/>
    <property type="evidence" value="ECO:0007669"/>
    <property type="project" value="InterPro"/>
</dbReference>
<dbReference type="VEuPathDB" id="FungiDB:PV08_00151"/>
<dbReference type="InterPro" id="IPR055418">
    <property type="entry name" value="UFD1_N2"/>
</dbReference>
<keyword evidence="5" id="KW-1185">Reference proteome</keyword>
<dbReference type="HOGENOM" id="CLU_012913_0_0_1"/>
<dbReference type="PANTHER" id="PTHR12555:SF15">
    <property type="entry name" value="FUSION DEGRADATION PROTEIN (UFD1), PUTATIVE (AFU_ORTHOLOGUE AFUA_4G04640)-RELATED"/>
    <property type="match status" value="1"/>
</dbReference>
<reference evidence="4 5" key="1">
    <citation type="submission" date="2015-01" db="EMBL/GenBank/DDBJ databases">
        <title>The Genome Sequence of Exophiala spinifera CBS89968.</title>
        <authorList>
            <consortium name="The Broad Institute Genomics Platform"/>
            <person name="Cuomo C."/>
            <person name="de Hoog S."/>
            <person name="Gorbushina A."/>
            <person name="Stielow B."/>
            <person name="Teixiera M."/>
            <person name="Abouelleil A."/>
            <person name="Chapman S.B."/>
            <person name="Priest M."/>
            <person name="Young S.K."/>
            <person name="Wortman J."/>
            <person name="Nusbaum C."/>
            <person name="Birren B."/>
        </authorList>
    </citation>
    <scope>NUCLEOTIDE SEQUENCE [LARGE SCALE GENOMIC DNA]</scope>
    <source>
        <strain evidence="4 5">CBS 89968</strain>
    </source>
</reference>
<dbReference type="STRING" id="91928.A0A0D2BKW8"/>
<dbReference type="GeneID" id="27327234"/>
<evidence type="ECO:0000313" key="4">
    <source>
        <dbReference type="EMBL" id="KIW19578.1"/>
    </source>
</evidence>
<dbReference type="Gene3D" id="3.10.330.10">
    <property type="match status" value="1"/>
</dbReference>
<organism evidence="4 5">
    <name type="scientific">Exophiala spinifera</name>
    <dbReference type="NCBI Taxonomy" id="91928"/>
    <lineage>
        <taxon>Eukaryota</taxon>
        <taxon>Fungi</taxon>
        <taxon>Dikarya</taxon>
        <taxon>Ascomycota</taxon>
        <taxon>Pezizomycotina</taxon>
        <taxon>Eurotiomycetes</taxon>
        <taxon>Chaetothyriomycetidae</taxon>
        <taxon>Chaetothyriales</taxon>
        <taxon>Herpotrichiellaceae</taxon>
        <taxon>Exophiala</taxon>
    </lineage>
</organism>
<dbReference type="Pfam" id="PF23580">
    <property type="entry name" value="Znf_XAF1_N"/>
    <property type="match status" value="1"/>
</dbReference>
<feature type="domain" description="Ubiquitin fusion degradation protein UFD1 N-terminal subdomain 2" evidence="3">
    <location>
        <begin position="169"/>
        <end position="245"/>
    </location>
</feature>
<name>A0A0D2BKW8_9EURO</name>
<dbReference type="GO" id="GO:0036503">
    <property type="term" value="P:ERAD pathway"/>
    <property type="evidence" value="ECO:0007669"/>
    <property type="project" value="TreeGrafter"/>
</dbReference>
<sequence length="764" mass="85515">MASSPDTLQWSAQLEVAPSNRRLVGDKITLPQSALEALLAAAPVVSVQSSSRNLTSTFDPFNPYTFAAERHARAAVEDRQQQLPHPLTFRLVNPLNGRAVYAGIREFSASEGTVGLSSGLREALGLSNDSSSQTSRESTPGGDIAMSNGLHPAKAKGEIVTIHAKQLQKGTYVKLRPLEAGYDPEDWKSLLERYLRDNYTTLTSGELLVVPGARHERFRFLVDKFEPEGDGICIVDTDLEVDIEPLNEDQAKETLSKQLARKRRQQDLPEGSSSGGSLFLDTDVHGRVLAGEYVDYELKTWDRSQDLELVLQASDENSSLDLLVSPFSARQRSKPRQDEFVFGELNARPTKRIKLSHTNVDLEMAEALNVAVYAWHDPVSGTVDEIKPIPYTLKIAPATLEDDRSDSAAQELAADEVICKNCRQVVPKRTLPLHEAFCYRNNILCPKCAEVFLKNSDSWKNHWHCPHDDDHGNDPASHRKHDSIFHPKTPLQCASCDFEAFDLPILAHHRTTTCPGKEILCQFCHLVVPQQGPDDPAFTDPEVLLSGLTPHELADGARTTECHLCNKIVRLRDMKTHLRLHDRERFSRPRPRLCSNQICGRTIKHEDEARTQKEQLGLCNECFGPLYVTAYDPEGKMLRRRIERRLLQQLIGGCGKSWCRNGQWCKTGYKNVTGEDRVVSAKDGLVMLKPIVDQLARGITSGLVFCVDEASQTRRSLATMMAGEGEYELEWCVKALEEERNDVGKARDWLRDRAPKIDEVVSSS</sequence>
<dbReference type="InterPro" id="IPR056012">
    <property type="entry name" value="DUF7590"/>
</dbReference>
<dbReference type="Pfam" id="PF24503">
    <property type="entry name" value="DUF7590"/>
    <property type="match status" value="1"/>
</dbReference>
<evidence type="ECO:0000259" key="3">
    <source>
        <dbReference type="Pfam" id="PF24842"/>
    </source>
</evidence>
<dbReference type="RefSeq" id="XP_016239794.1">
    <property type="nucleotide sequence ID" value="XM_016374518.1"/>
</dbReference>
<evidence type="ECO:0000256" key="1">
    <source>
        <dbReference type="SAM" id="MobiDB-lite"/>
    </source>
</evidence>
<dbReference type="GO" id="GO:0034098">
    <property type="term" value="C:VCP-NPL4-UFD1 AAA ATPase complex"/>
    <property type="evidence" value="ECO:0007669"/>
    <property type="project" value="TreeGrafter"/>
</dbReference>
<dbReference type="PANTHER" id="PTHR12555">
    <property type="entry name" value="UBIQUITIN FUSION DEGRADATON PROTEIN 1"/>
    <property type="match status" value="1"/>
</dbReference>
<evidence type="ECO:0000259" key="2">
    <source>
        <dbReference type="Pfam" id="PF24503"/>
    </source>
</evidence>
<dbReference type="InterPro" id="IPR004854">
    <property type="entry name" value="Ufd1-like"/>
</dbReference>
<accession>A0A0D2BKW8</accession>
<evidence type="ECO:0008006" key="6">
    <source>
        <dbReference type="Google" id="ProtNLM"/>
    </source>
</evidence>
<dbReference type="InterPro" id="IPR042299">
    <property type="entry name" value="Ufd1-like_Nn"/>
</dbReference>
<proteinExistence type="predicted"/>
<evidence type="ECO:0000313" key="5">
    <source>
        <dbReference type="Proteomes" id="UP000053328"/>
    </source>
</evidence>
<dbReference type="GO" id="GO:0031593">
    <property type="term" value="F:polyubiquitin modification-dependent protein binding"/>
    <property type="evidence" value="ECO:0007669"/>
    <property type="project" value="TreeGrafter"/>
</dbReference>
<dbReference type="Gene3D" id="2.40.40.50">
    <property type="entry name" value="Ubiquitin fusion degradation protein UFD1, N-terminal domain"/>
    <property type="match status" value="1"/>
</dbReference>
<dbReference type="EMBL" id="KN847492">
    <property type="protein sequence ID" value="KIW19578.1"/>
    <property type="molecule type" value="Genomic_DNA"/>
</dbReference>
<feature type="region of interest" description="Disordered" evidence="1">
    <location>
        <begin position="252"/>
        <end position="276"/>
    </location>
</feature>
<dbReference type="Pfam" id="PF24842">
    <property type="entry name" value="UFD1_N2"/>
    <property type="match status" value="1"/>
</dbReference>
<gene>
    <name evidence="4" type="ORF">PV08_00151</name>
</gene>
<feature type="domain" description="DUF7590" evidence="2">
    <location>
        <begin position="271"/>
        <end position="396"/>
    </location>
</feature>
<protein>
    <recommendedName>
        <fullName evidence="6">Ubiquitin-protein ligase E3A N-terminal zinc-binding domain-containing protein</fullName>
    </recommendedName>
</protein>